<evidence type="ECO:0000313" key="8">
    <source>
        <dbReference type="Proteomes" id="UP000178106"/>
    </source>
</evidence>
<proteinExistence type="inferred from homology"/>
<evidence type="ECO:0000256" key="6">
    <source>
        <dbReference type="RuleBase" id="RU365089"/>
    </source>
</evidence>
<dbReference type="Pfam" id="PF00872">
    <property type="entry name" value="Transposase_mut"/>
    <property type="match status" value="1"/>
</dbReference>
<keyword evidence="4 6" id="KW-0238">DNA-binding</keyword>
<dbReference type="Proteomes" id="UP000178106">
    <property type="component" value="Unassembled WGS sequence"/>
</dbReference>
<dbReference type="InterPro" id="IPR001207">
    <property type="entry name" value="Transposase_mutator"/>
</dbReference>
<evidence type="ECO:0000256" key="3">
    <source>
        <dbReference type="ARBA" id="ARBA00022578"/>
    </source>
</evidence>
<dbReference type="PANTHER" id="PTHR33217">
    <property type="entry name" value="TRANSPOSASE FOR INSERTION SEQUENCE ELEMENT IS1081"/>
    <property type="match status" value="1"/>
</dbReference>
<dbReference type="PROSITE" id="PS01007">
    <property type="entry name" value="TRANSPOSASE_MUTATOR"/>
    <property type="match status" value="1"/>
</dbReference>
<evidence type="ECO:0000256" key="4">
    <source>
        <dbReference type="ARBA" id="ARBA00023125"/>
    </source>
</evidence>
<dbReference type="AlphaFoldDB" id="A0A1G2DXX7"/>
<dbReference type="PANTHER" id="PTHR33217:SF7">
    <property type="entry name" value="TRANSPOSASE FOR INSERTION SEQUENCE ELEMENT IS1081"/>
    <property type="match status" value="1"/>
</dbReference>
<dbReference type="NCBIfam" id="NF033543">
    <property type="entry name" value="transpos_IS256"/>
    <property type="match status" value="1"/>
</dbReference>
<comment type="function">
    <text evidence="1 6">Required for the transposition of the insertion element.</text>
</comment>
<organism evidence="7 8">
    <name type="scientific">Candidatus Lloydbacteria bacterium RIFOXYC12_FULL_46_25</name>
    <dbReference type="NCBI Taxonomy" id="1798670"/>
    <lineage>
        <taxon>Bacteria</taxon>
        <taxon>Candidatus Lloydiibacteriota</taxon>
    </lineage>
</organism>
<comment type="caution">
    <text evidence="7">The sequence shown here is derived from an EMBL/GenBank/DDBJ whole genome shotgun (WGS) entry which is preliminary data.</text>
</comment>
<reference evidence="7 8" key="1">
    <citation type="journal article" date="2016" name="Nat. Commun.">
        <title>Thousands of microbial genomes shed light on interconnected biogeochemical processes in an aquifer system.</title>
        <authorList>
            <person name="Anantharaman K."/>
            <person name="Brown C.T."/>
            <person name="Hug L.A."/>
            <person name="Sharon I."/>
            <person name="Castelle C.J."/>
            <person name="Probst A.J."/>
            <person name="Thomas B.C."/>
            <person name="Singh A."/>
            <person name="Wilkins M.J."/>
            <person name="Karaoz U."/>
            <person name="Brodie E.L."/>
            <person name="Williams K.H."/>
            <person name="Hubbard S.S."/>
            <person name="Banfield J.F."/>
        </authorList>
    </citation>
    <scope>NUCLEOTIDE SEQUENCE [LARGE SCALE GENOMIC DNA]</scope>
</reference>
<name>A0A1G2DXX7_9BACT</name>
<dbReference type="EMBL" id="MHLU01000117">
    <property type="protein sequence ID" value="OGZ17911.1"/>
    <property type="molecule type" value="Genomic_DNA"/>
</dbReference>
<evidence type="ECO:0000313" key="7">
    <source>
        <dbReference type="EMBL" id="OGZ17911.1"/>
    </source>
</evidence>
<dbReference type="GO" id="GO:0004803">
    <property type="term" value="F:transposase activity"/>
    <property type="evidence" value="ECO:0007669"/>
    <property type="project" value="UniProtKB-UniRule"/>
</dbReference>
<protein>
    <recommendedName>
        <fullName evidence="6">Mutator family transposase</fullName>
    </recommendedName>
</protein>
<evidence type="ECO:0000256" key="5">
    <source>
        <dbReference type="ARBA" id="ARBA00023172"/>
    </source>
</evidence>
<evidence type="ECO:0000256" key="1">
    <source>
        <dbReference type="ARBA" id="ARBA00002190"/>
    </source>
</evidence>
<sequence>MNSLAQLYFTDKDASQCWSNVKEDFWGDLKREQALALSRVLTTNMEIQVQDLIGTKPYTHMTQRSDYRNGYRYRSLLTSFGYLNRIAVPRVRSGKLSFTCFGAYKRRANDVDAMILNMFLAGVSTRRVEEVIHPLFGRNMLSASTVSVITKSLNDQVNKYHSRKLEDDYIYLIADGVYFNIKNPVWGKRRCVLVVYGIKSNGMRELIDFELAPRGESELAWQNFLYRLYYRGLEGKQLRLVARDGNRGLKNAIAVVFPNVPQQPCWAHKLRNVSNKLPKKLQPLCISQARDIYKASDYKTALKAFKNWAKTWQPIAPGAVDCLNEDIFDLLNFFKEPKPMWKKLRTSNIIERCFREVRRRTRTMSCFNNQDSVQRIIFAIFYRQNMLWENKPLKEITHYS</sequence>
<comment type="similarity">
    <text evidence="2 6">Belongs to the transposase mutator family.</text>
</comment>
<keyword evidence="5 6" id="KW-0233">DNA recombination</keyword>
<dbReference type="GO" id="GO:0003677">
    <property type="term" value="F:DNA binding"/>
    <property type="evidence" value="ECO:0007669"/>
    <property type="project" value="UniProtKB-UniRule"/>
</dbReference>
<keyword evidence="6" id="KW-0814">Transposable element</keyword>
<gene>
    <name evidence="7" type="ORF">A2494_03765</name>
</gene>
<dbReference type="GO" id="GO:0006313">
    <property type="term" value="P:DNA transposition"/>
    <property type="evidence" value="ECO:0007669"/>
    <property type="project" value="UniProtKB-UniRule"/>
</dbReference>
<evidence type="ECO:0000256" key="2">
    <source>
        <dbReference type="ARBA" id="ARBA00010961"/>
    </source>
</evidence>
<accession>A0A1G2DXX7</accession>
<keyword evidence="3 6" id="KW-0815">Transposition</keyword>